<evidence type="ECO:0000313" key="2">
    <source>
        <dbReference type="EMBL" id="ANB55112.1"/>
    </source>
</evidence>
<sequence length="134" mass="15362">MEFEERLAIAHQLLADSGLKEFHYNPWLFKLLRKLGVPVKPPYYAGWLTNFLCSGLSIAPLWGLIMWTFVWHPEGRDLLSALFNTAMFAGVFGLCTLIGLWLKRRQLGLTPWEQLEHQHINEGTEKKVKAPAAD</sequence>
<gene>
    <name evidence="2" type="ORF">WM43_04475</name>
</gene>
<keyword evidence="1" id="KW-0472">Membrane</keyword>
<evidence type="ECO:0000313" key="3">
    <source>
        <dbReference type="Proteomes" id="UP000076809"/>
    </source>
</evidence>
<dbReference type="AlphaFoldDB" id="A0AAC9BBL5"/>
<reference evidence="2 3" key="1">
    <citation type="journal article" date="2016" name="J. Clin. Microbiol.">
        <title>Detection and Whole-Genome Sequencing of Carbapenemase-Producing Aeromonas hydrophila Isolates from Routine Perirectal Surveillance Culture.</title>
        <authorList>
            <person name="Hughes H.Y."/>
            <person name="Conlan S.P."/>
            <person name="Lau A.F."/>
            <person name="Dekker J.P."/>
            <person name="Michelin A.V."/>
            <person name="Youn J.H."/>
            <person name="Henderson D.K."/>
            <person name="Frank K.M."/>
            <person name="Segre J.A."/>
            <person name="Palmore T.N."/>
        </authorList>
    </citation>
    <scope>NUCLEOTIDE SEQUENCE [LARGE SCALE GENOMIC DNA]</scope>
    <source>
        <strain evidence="2 3">AVNIH1</strain>
    </source>
</reference>
<name>A0AAC9BBL5_AERVE</name>
<feature type="transmembrane region" description="Helical" evidence="1">
    <location>
        <begin position="43"/>
        <end position="69"/>
    </location>
</feature>
<feature type="transmembrane region" description="Helical" evidence="1">
    <location>
        <begin position="81"/>
        <end position="102"/>
    </location>
</feature>
<organism evidence="2 3">
    <name type="scientific">Aeromonas veronii</name>
    <dbReference type="NCBI Taxonomy" id="654"/>
    <lineage>
        <taxon>Bacteria</taxon>
        <taxon>Pseudomonadati</taxon>
        <taxon>Pseudomonadota</taxon>
        <taxon>Gammaproteobacteria</taxon>
        <taxon>Aeromonadales</taxon>
        <taxon>Aeromonadaceae</taxon>
        <taxon>Aeromonas</taxon>
    </lineage>
</organism>
<protein>
    <submittedName>
        <fullName evidence="2">Uncharacterized protein</fullName>
    </submittedName>
</protein>
<keyword evidence="1" id="KW-1133">Transmembrane helix</keyword>
<keyword evidence="1" id="KW-0812">Transmembrane</keyword>
<evidence type="ECO:0000256" key="1">
    <source>
        <dbReference type="SAM" id="Phobius"/>
    </source>
</evidence>
<accession>A0AAC9BBL5</accession>
<dbReference type="Pfam" id="PF19942">
    <property type="entry name" value="DUF6404"/>
    <property type="match status" value="1"/>
</dbReference>
<dbReference type="RefSeq" id="WP_064340050.1">
    <property type="nucleotide sequence ID" value="NZ_AP022281.1"/>
</dbReference>
<dbReference type="EMBL" id="CP014774">
    <property type="protein sequence ID" value="ANB55112.1"/>
    <property type="molecule type" value="Genomic_DNA"/>
</dbReference>
<dbReference type="InterPro" id="IPR045644">
    <property type="entry name" value="DUF6404"/>
</dbReference>
<dbReference type="Proteomes" id="UP000076809">
    <property type="component" value="Chromosome"/>
</dbReference>
<proteinExistence type="predicted"/>